<proteinExistence type="predicted"/>
<organism evidence="2 3">
    <name type="scientific">Pleuronectes platessa</name>
    <name type="common">European plaice</name>
    <dbReference type="NCBI Taxonomy" id="8262"/>
    <lineage>
        <taxon>Eukaryota</taxon>
        <taxon>Metazoa</taxon>
        <taxon>Chordata</taxon>
        <taxon>Craniata</taxon>
        <taxon>Vertebrata</taxon>
        <taxon>Euteleostomi</taxon>
        <taxon>Actinopterygii</taxon>
        <taxon>Neopterygii</taxon>
        <taxon>Teleostei</taxon>
        <taxon>Neoteleostei</taxon>
        <taxon>Acanthomorphata</taxon>
        <taxon>Carangaria</taxon>
        <taxon>Pleuronectiformes</taxon>
        <taxon>Pleuronectoidei</taxon>
        <taxon>Pleuronectidae</taxon>
        <taxon>Pleuronectes</taxon>
    </lineage>
</organism>
<evidence type="ECO:0000313" key="3">
    <source>
        <dbReference type="Proteomes" id="UP001153269"/>
    </source>
</evidence>
<feature type="region of interest" description="Disordered" evidence="1">
    <location>
        <begin position="13"/>
        <end position="88"/>
    </location>
</feature>
<sequence length="122" mass="12798">MLAFALGPDKLRHALSLPSAPPLPSISNPAESDKDTHSDSSSQQKLRVQLMGLSGSLQSVYRERKRRSSAQSSASSSSSSSSSYGLHSCTAAAPPAVLPMEVPLPLLFPQQASTHGLLTVTI</sequence>
<dbReference type="Proteomes" id="UP001153269">
    <property type="component" value="Unassembled WGS sequence"/>
</dbReference>
<feature type="compositionally biased region" description="Low complexity" evidence="1">
    <location>
        <begin position="69"/>
        <end position="83"/>
    </location>
</feature>
<reference evidence="2" key="1">
    <citation type="submission" date="2020-03" db="EMBL/GenBank/DDBJ databases">
        <authorList>
            <person name="Weist P."/>
        </authorList>
    </citation>
    <scope>NUCLEOTIDE SEQUENCE</scope>
</reference>
<name>A0A9N7TRN1_PLEPL</name>
<protein>
    <submittedName>
        <fullName evidence="2">Uncharacterized protein</fullName>
    </submittedName>
</protein>
<dbReference type="EMBL" id="CADEAL010000291">
    <property type="protein sequence ID" value="CAB1417890.1"/>
    <property type="molecule type" value="Genomic_DNA"/>
</dbReference>
<evidence type="ECO:0000313" key="2">
    <source>
        <dbReference type="EMBL" id="CAB1417890.1"/>
    </source>
</evidence>
<dbReference type="AlphaFoldDB" id="A0A9N7TRN1"/>
<comment type="caution">
    <text evidence="2">The sequence shown here is derived from an EMBL/GenBank/DDBJ whole genome shotgun (WGS) entry which is preliminary data.</text>
</comment>
<evidence type="ECO:0000256" key="1">
    <source>
        <dbReference type="SAM" id="MobiDB-lite"/>
    </source>
</evidence>
<keyword evidence="3" id="KW-1185">Reference proteome</keyword>
<accession>A0A9N7TRN1</accession>
<gene>
    <name evidence="2" type="ORF">PLEPLA_LOCUS5710</name>
</gene>